<feature type="non-terminal residue" evidence="1">
    <location>
        <position position="1"/>
    </location>
</feature>
<name>A0A286IG04_9HYPH</name>
<feature type="non-terminal residue" evidence="1">
    <location>
        <position position="340"/>
    </location>
</feature>
<accession>A0A286IG04</accession>
<evidence type="ECO:0000313" key="1">
    <source>
        <dbReference type="EMBL" id="SOE19058.1"/>
    </source>
</evidence>
<dbReference type="EMBL" id="OCPC01000016">
    <property type="protein sequence ID" value="SOE19058.1"/>
    <property type="molecule type" value="Genomic_DNA"/>
</dbReference>
<dbReference type="Proteomes" id="UP000219465">
    <property type="component" value="Unassembled WGS sequence"/>
</dbReference>
<protein>
    <submittedName>
        <fullName evidence="1">Uncharacterized protein</fullName>
    </submittedName>
</protein>
<dbReference type="AlphaFoldDB" id="A0A286IG04"/>
<reference evidence="2" key="1">
    <citation type="submission" date="2017-08" db="EMBL/GenBank/DDBJ databases">
        <authorList>
            <person name="Varghese N."/>
            <person name="Submissions S."/>
        </authorList>
    </citation>
    <scope>NUCLEOTIDE SEQUENCE [LARGE SCALE GENOMIC DNA]</scope>
    <source>
        <strain evidence="2">KCTC 23107</strain>
    </source>
</reference>
<gene>
    <name evidence="1" type="ORF">SAMN05877838_4017</name>
</gene>
<sequence length="340" mass="33305">TGTVTENETLTADTSGISDADGLGAFSYQWMRDGVDIAGATGSTYTLGDADVGRAISVKVSYTDGNGTAEGPLTSAATAAVANVNDAPAGVPAITGTVTENETLTADTSGISDNDGLGAFSYQWMRDGVDIGGATGSTYTLGDADVGRAISVKVSYTDGNGTAEGPLTSAATAAVANVNDAPAGIPTITGTATEDQVLTADTSGITDADGLGAFSYQWYRDSGGGPVAIAGATASTYTLGDADVGSAISVAVSYTDGNGTAEGPLTSAATAAVANVNDAPAGVPAITGTVTENETLTADTSGISDADGLGAFSYQWMRDGVDIAGATGSTYTLGDADVGR</sequence>
<organism evidence="1 2">
    <name type="scientific">Hoeflea halophila</name>
    <dbReference type="NCBI Taxonomy" id="714899"/>
    <lineage>
        <taxon>Bacteria</taxon>
        <taxon>Pseudomonadati</taxon>
        <taxon>Pseudomonadota</taxon>
        <taxon>Alphaproteobacteria</taxon>
        <taxon>Hyphomicrobiales</taxon>
        <taxon>Rhizobiaceae</taxon>
        <taxon>Hoeflea</taxon>
    </lineage>
</organism>
<proteinExistence type="predicted"/>
<evidence type="ECO:0000313" key="2">
    <source>
        <dbReference type="Proteomes" id="UP000219465"/>
    </source>
</evidence>
<dbReference type="Gene3D" id="2.60.40.2700">
    <property type="match status" value="4"/>
</dbReference>
<keyword evidence="2" id="KW-1185">Reference proteome</keyword>